<dbReference type="SUPFAM" id="SSF56784">
    <property type="entry name" value="HAD-like"/>
    <property type="match status" value="1"/>
</dbReference>
<evidence type="ECO:0000313" key="2">
    <source>
        <dbReference type="Proteomes" id="UP000203589"/>
    </source>
</evidence>
<dbReference type="GO" id="GO:0005737">
    <property type="term" value="C:cytoplasm"/>
    <property type="evidence" value="ECO:0007669"/>
    <property type="project" value="TreeGrafter"/>
</dbReference>
<gene>
    <name evidence="1" type="ORF">ANTHELSMS3_00547</name>
</gene>
<dbReference type="GO" id="GO:0016791">
    <property type="term" value="F:phosphatase activity"/>
    <property type="evidence" value="ECO:0007669"/>
    <property type="project" value="TreeGrafter"/>
</dbReference>
<dbReference type="InterPro" id="IPR006357">
    <property type="entry name" value="HAD-SF_hydro_IIA"/>
</dbReference>
<name>A0A222DZ84_9RHOB</name>
<reference evidence="1 2" key="1">
    <citation type="submission" date="2017-07" db="EMBL/GenBank/DDBJ databases">
        <title>Genome Sequence of Antarctobacter heliothermus Strain SMS3 Isolated from a culture of the Diatom Skeletonema marinoi.</title>
        <authorList>
            <person name="Topel M."/>
            <person name="Pinder M.I.M."/>
            <person name="Johansson O.N."/>
            <person name="Kourtchenko O."/>
            <person name="Godhe A."/>
            <person name="Clarke A.K."/>
        </authorList>
    </citation>
    <scope>NUCLEOTIDE SEQUENCE [LARGE SCALE GENOMIC DNA]</scope>
    <source>
        <strain evidence="1 2">SMS3</strain>
    </source>
</reference>
<dbReference type="EMBL" id="CP022540">
    <property type="protein sequence ID" value="ASP19267.1"/>
    <property type="molecule type" value="Genomic_DNA"/>
</dbReference>
<dbReference type="InterPro" id="IPR023214">
    <property type="entry name" value="HAD_sf"/>
</dbReference>
<dbReference type="InterPro" id="IPR036412">
    <property type="entry name" value="HAD-like_sf"/>
</dbReference>
<dbReference type="Pfam" id="PF13242">
    <property type="entry name" value="Hydrolase_like"/>
    <property type="match status" value="1"/>
</dbReference>
<dbReference type="OrthoDB" id="148966at2"/>
<dbReference type="RefSeq" id="WP_094033537.1">
    <property type="nucleotide sequence ID" value="NZ_CP022540.1"/>
</dbReference>
<organism evidence="1 2">
    <name type="scientific">Antarctobacter heliothermus</name>
    <dbReference type="NCBI Taxonomy" id="74033"/>
    <lineage>
        <taxon>Bacteria</taxon>
        <taxon>Pseudomonadati</taxon>
        <taxon>Pseudomonadota</taxon>
        <taxon>Alphaproteobacteria</taxon>
        <taxon>Rhodobacterales</taxon>
        <taxon>Roseobacteraceae</taxon>
        <taxon>Antarctobacter</taxon>
    </lineage>
</organism>
<keyword evidence="2" id="KW-1185">Reference proteome</keyword>
<accession>A0A222DZ84</accession>
<evidence type="ECO:0000313" key="1">
    <source>
        <dbReference type="EMBL" id="ASP19267.1"/>
    </source>
</evidence>
<dbReference type="PANTHER" id="PTHR19288:SF90">
    <property type="entry name" value="OS08G0542600 PROTEIN"/>
    <property type="match status" value="1"/>
</dbReference>
<keyword evidence="1" id="KW-0378">Hydrolase</keyword>
<dbReference type="AlphaFoldDB" id="A0A222DZ84"/>
<sequence length="301" mass="32585">MISLTADEAFAAYEAVRHRLPKSVARDTPARRVTTLAEITEDFDVFLLDAFGVLNIGETAIPGTAGRIADLRAAGKTVSVVSNAASLPAPELLKKYRQLGFQFDLTDIVTSRMALAVAISEHHDLRWGVMAPDGSLFDDLGAMDLVLLGDDPRTFDEVEGFVLMGSGAWTPLRQSLLENALRAQPRTVLVANPDIVAPREHGFSQEPGFFAHQLADRVGIDPVFFGKPFPSVFDLALSRLGTVDKSRVIMVGDSLHTDILGAQTSGISSALISDYGFFAGLDVEKAIRRADIYPDFVVSRP</sequence>
<dbReference type="PANTHER" id="PTHR19288">
    <property type="entry name" value="4-NITROPHENYLPHOSPHATASE-RELATED"/>
    <property type="match status" value="1"/>
</dbReference>
<protein>
    <submittedName>
        <fullName evidence="1">D,L-glycerol 3-phosphate phosphatase</fullName>
        <ecNumber evidence="1">3.1.3.21</ecNumber>
    </submittedName>
</protein>
<proteinExistence type="predicted"/>
<dbReference type="Pfam" id="PF13344">
    <property type="entry name" value="Hydrolase_6"/>
    <property type="match status" value="1"/>
</dbReference>
<dbReference type="EC" id="3.1.3.21" evidence="1"/>
<dbReference type="KEGG" id="aht:ANTHELSMS3_00547"/>
<dbReference type="Proteomes" id="UP000203589">
    <property type="component" value="Chromosome"/>
</dbReference>
<dbReference type="Gene3D" id="3.40.50.1000">
    <property type="entry name" value="HAD superfamily/HAD-like"/>
    <property type="match status" value="2"/>
</dbReference>